<name>A0ABT6N3P4_9SPHN</name>
<evidence type="ECO:0000313" key="2">
    <source>
        <dbReference type="EMBL" id="MDH7639930.1"/>
    </source>
</evidence>
<accession>A0ABT6N3P4</accession>
<keyword evidence="3" id="KW-1185">Reference proteome</keyword>
<keyword evidence="1" id="KW-0732">Signal</keyword>
<comment type="caution">
    <text evidence="2">The sequence shown here is derived from an EMBL/GenBank/DDBJ whole genome shotgun (WGS) entry which is preliminary data.</text>
</comment>
<dbReference type="EMBL" id="JARYGZ010000002">
    <property type="protein sequence ID" value="MDH7639930.1"/>
    <property type="molecule type" value="Genomic_DNA"/>
</dbReference>
<evidence type="ECO:0000313" key="3">
    <source>
        <dbReference type="Proteomes" id="UP001160625"/>
    </source>
</evidence>
<feature type="signal peptide" evidence="1">
    <location>
        <begin position="1"/>
        <end position="20"/>
    </location>
</feature>
<protein>
    <submittedName>
        <fullName evidence="2">Uncharacterized protein</fullName>
    </submittedName>
</protein>
<feature type="chain" id="PRO_5045289519" evidence="1">
    <location>
        <begin position="21"/>
        <end position="240"/>
    </location>
</feature>
<dbReference type="Proteomes" id="UP001160625">
    <property type="component" value="Unassembled WGS sequence"/>
</dbReference>
<reference evidence="2" key="1">
    <citation type="submission" date="2023-04" db="EMBL/GenBank/DDBJ databases">
        <title>Sphingomonas sp. MAHUQ-71 isolated from rice field.</title>
        <authorList>
            <person name="Huq M.A."/>
        </authorList>
    </citation>
    <scope>NUCLEOTIDE SEQUENCE</scope>
    <source>
        <strain evidence="2">MAHUQ-71</strain>
    </source>
</reference>
<proteinExistence type="predicted"/>
<sequence length="240" mass="24418">MIRGGCALLGAMVVAMPATAQVAATPVTATVAPVLTVQKTVVQNGSALPSNSDVWVSLDMPMDSKRMKQGDKFDVTVSRDVMLGDYVVIPRGTHGHGQISYRTGKGAFGKSAKMEFDIIDVQLGQRTIALSGHYRIEGQGNTGATVAAVATVWIASPFITGHSATATQGSEWKGATKEPILVALAPVTPVQPEVVAAPVTATPAVATPAPTAPVATPAVTTAVAPGGAVLTPASATIVKQ</sequence>
<gene>
    <name evidence="2" type="ORF">QGN17_14435</name>
</gene>
<organism evidence="2 3">
    <name type="scientific">Sphingomonas oryzagri</name>
    <dbReference type="NCBI Taxonomy" id="3042314"/>
    <lineage>
        <taxon>Bacteria</taxon>
        <taxon>Pseudomonadati</taxon>
        <taxon>Pseudomonadota</taxon>
        <taxon>Alphaproteobacteria</taxon>
        <taxon>Sphingomonadales</taxon>
        <taxon>Sphingomonadaceae</taxon>
        <taxon>Sphingomonas</taxon>
    </lineage>
</organism>
<evidence type="ECO:0000256" key="1">
    <source>
        <dbReference type="SAM" id="SignalP"/>
    </source>
</evidence>